<reference evidence="8 9" key="1">
    <citation type="submission" date="2020-10" db="EMBL/GenBank/DDBJ databases">
        <title>Blautia liquoris sp.nov., isolated from the mud in a fermentation cellar used for the production of Chinese strong-flavoured liquor.</title>
        <authorList>
            <person name="Lu L."/>
        </authorList>
    </citation>
    <scope>NUCLEOTIDE SEQUENCE [LARGE SCALE GENOMIC DNA]</scope>
    <source>
        <strain evidence="8 9">LZLJ-3</strain>
    </source>
</reference>
<dbReference type="SUPFAM" id="SSF50156">
    <property type="entry name" value="PDZ domain-like"/>
    <property type="match status" value="1"/>
</dbReference>
<dbReference type="KEGG" id="bliq:INP51_02175"/>
<dbReference type="InterPro" id="IPR004447">
    <property type="entry name" value="Peptidase_S41A"/>
</dbReference>
<keyword evidence="9" id="KW-1185">Reference proteome</keyword>
<dbReference type="GO" id="GO:0007165">
    <property type="term" value="P:signal transduction"/>
    <property type="evidence" value="ECO:0007669"/>
    <property type="project" value="TreeGrafter"/>
</dbReference>
<dbReference type="AlphaFoldDB" id="A0A7M2RHK2"/>
<dbReference type="CDD" id="cd07560">
    <property type="entry name" value="Peptidase_S41_CPP"/>
    <property type="match status" value="1"/>
</dbReference>
<dbReference type="EMBL" id="CP063304">
    <property type="protein sequence ID" value="QOV19805.1"/>
    <property type="molecule type" value="Genomic_DNA"/>
</dbReference>
<dbReference type="RefSeq" id="WP_193736125.1">
    <property type="nucleotide sequence ID" value="NZ_CP063304.1"/>
</dbReference>
<evidence type="ECO:0000256" key="6">
    <source>
        <dbReference type="SAM" id="Phobius"/>
    </source>
</evidence>
<dbReference type="Pfam" id="PF00595">
    <property type="entry name" value="PDZ"/>
    <property type="match status" value="1"/>
</dbReference>
<dbReference type="SMART" id="SM00245">
    <property type="entry name" value="TSPc"/>
    <property type="match status" value="1"/>
</dbReference>
<keyword evidence="3 5" id="KW-0378">Hydrolase</keyword>
<dbReference type="SMART" id="SM00228">
    <property type="entry name" value="PDZ"/>
    <property type="match status" value="1"/>
</dbReference>
<evidence type="ECO:0000256" key="3">
    <source>
        <dbReference type="ARBA" id="ARBA00022801"/>
    </source>
</evidence>
<name>A0A7M2RHK2_9FIRM</name>
<dbReference type="GO" id="GO:0006508">
    <property type="term" value="P:proteolysis"/>
    <property type="evidence" value="ECO:0007669"/>
    <property type="project" value="UniProtKB-KW"/>
</dbReference>
<dbReference type="Gene3D" id="3.90.226.10">
    <property type="entry name" value="2-enoyl-CoA Hydratase, Chain A, domain 1"/>
    <property type="match status" value="1"/>
</dbReference>
<evidence type="ECO:0000256" key="4">
    <source>
        <dbReference type="ARBA" id="ARBA00022825"/>
    </source>
</evidence>
<dbReference type="PANTHER" id="PTHR32060:SF30">
    <property type="entry name" value="CARBOXY-TERMINAL PROCESSING PROTEASE CTPA"/>
    <property type="match status" value="1"/>
</dbReference>
<dbReference type="SUPFAM" id="SSF52096">
    <property type="entry name" value="ClpP/crotonase"/>
    <property type="match status" value="1"/>
</dbReference>
<dbReference type="NCBIfam" id="TIGR00225">
    <property type="entry name" value="prc"/>
    <property type="match status" value="1"/>
</dbReference>
<proteinExistence type="inferred from homology"/>
<keyword evidence="6" id="KW-1133">Transmembrane helix</keyword>
<dbReference type="GO" id="GO:0004175">
    <property type="term" value="F:endopeptidase activity"/>
    <property type="evidence" value="ECO:0007669"/>
    <property type="project" value="TreeGrafter"/>
</dbReference>
<organism evidence="8 9">
    <name type="scientific">Blautia liquoris</name>
    <dbReference type="NCBI Taxonomy" id="2779518"/>
    <lineage>
        <taxon>Bacteria</taxon>
        <taxon>Bacillati</taxon>
        <taxon>Bacillota</taxon>
        <taxon>Clostridia</taxon>
        <taxon>Lachnospirales</taxon>
        <taxon>Lachnospiraceae</taxon>
        <taxon>Blautia</taxon>
    </lineage>
</organism>
<feature type="transmembrane region" description="Helical" evidence="6">
    <location>
        <begin position="12"/>
        <end position="31"/>
    </location>
</feature>
<dbReference type="PANTHER" id="PTHR32060">
    <property type="entry name" value="TAIL-SPECIFIC PROTEASE"/>
    <property type="match status" value="1"/>
</dbReference>
<evidence type="ECO:0000313" key="8">
    <source>
        <dbReference type="EMBL" id="QOV19805.1"/>
    </source>
</evidence>
<keyword evidence="6" id="KW-0812">Transmembrane</keyword>
<evidence type="ECO:0000256" key="1">
    <source>
        <dbReference type="ARBA" id="ARBA00009179"/>
    </source>
</evidence>
<dbReference type="InterPro" id="IPR036034">
    <property type="entry name" value="PDZ_sf"/>
</dbReference>
<dbReference type="Proteomes" id="UP000593601">
    <property type="component" value="Chromosome"/>
</dbReference>
<dbReference type="InterPro" id="IPR029045">
    <property type="entry name" value="ClpP/crotonase-like_dom_sf"/>
</dbReference>
<dbReference type="InterPro" id="IPR001478">
    <property type="entry name" value="PDZ"/>
</dbReference>
<gene>
    <name evidence="8" type="ORF">INP51_02175</name>
</gene>
<dbReference type="Pfam" id="PF03572">
    <property type="entry name" value="Peptidase_S41"/>
    <property type="match status" value="1"/>
</dbReference>
<dbReference type="GO" id="GO:0008236">
    <property type="term" value="F:serine-type peptidase activity"/>
    <property type="evidence" value="ECO:0007669"/>
    <property type="project" value="UniProtKB-KW"/>
</dbReference>
<comment type="similarity">
    <text evidence="1 5">Belongs to the peptidase S41A family.</text>
</comment>
<protein>
    <submittedName>
        <fullName evidence="8">S41 family peptidase</fullName>
    </submittedName>
</protein>
<accession>A0A7M2RHK2</accession>
<dbReference type="GO" id="GO:0030288">
    <property type="term" value="C:outer membrane-bounded periplasmic space"/>
    <property type="evidence" value="ECO:0007669"/>
    <property type="project" value="TreeGrafter"/>
</dbReference>
<dbReference type="PROSITE" id="PS50106">
    <property type="entry name" value="PDZ"/>
    <property type="match status" value="1"/>
</dbReference>
<dbReference type="InterPro" id="IPR005151">
    <property type="entry name" value="Tail-specific_protease"/>
</dbReference>
<evidence type="ECO:0000256" key="2">
    <source>
        <dbReference type="ARBA" id="ARBA00022670"/>
    </source>
</evidence>
<keyword evidence="6" id="KW-0472">Membrane</keyword>
<evidence type="ECO:0000256" key="5">
    <source>
        <dbReference type="RuleBase" id="RU004404"/>
    </source>
</evidence>
<evidence type="ECO:0000313" key="9">
    <source>
        <dbReference type="Proteomes" id="UP000593601"/>
    </source>
</evidence>
<dbReference type="Gene3D" id="2.30.42.10">
    <property type="match status" value="1"/>
</dbReference>
<keyword evidence="4 5" id="KW-0720">Serine protease</keyword>
<feature type="domain" description="PDZ" evidence="7">
    <location>
        <begin position="98"/>
        <end position="181"/>
    </location>
</feature>
<keyword evidence="2 5" id="KW-0645">Protease</keyword>
<evidence type="ECO:0000259" key="7">
    <source>
        <dbReference type="PROSITE" id="PS50106"/>
    </source>
</evidence>
<dbReference type="CDD" id="cd06782">
    <property type="entry name" value="cpPDZ_CPP-like"/>
    <property type="match status" value="1"/>
</dbReference>
<sequence>MRDNKKSNDGLKGFILGILTTLIVLGALFLVQNRGYLIHGNMTPTQAGARKKIADIYYSIDKSYLGKIDDDTLTDYMCAGLVQGLGDKYSTYYTQEQYEKIMQSAGGHYSGVGVAISKNNNKEIQIESVFENTPAFKAGIKPGDILLRVNDEDVTKLSVTEVVSRISKIKEGDVVSLTLKRDSASYQTDVTVEEVEAVSVSGKMLPDNTGYIRISEFTGVTSDQFKSAYKKLNEAGMTSLVIDLRSNPGGLVTGVCDTLRQILPKGVIVYTEDKYKNREEQKCDGKNPIDIPLAVLVNKSSASASEIFAGAVKDYGIGTVVGTVTYGKGVVQDTYQLKEGGALKLTVSHYFTPKGNNINGKGISPDVSVDLPENSSEDVQLDKALEVLKGSEEGIIR</sequence>
<dbReference type="Gene3D" id="3.30.750.44">
    <property type="match status" value="1"/>
</dbReference>